<sequence>MYQNLYKSLCVFSAIMGLCIKSVDSHETVDCGPCQELNDWCKVGPNTPYGYACESHVENDHGIVKNDKGGVADKLLAQCVPEEVKVVNINTTCCTWSPKIGCHMIKSRKTVYPYDKWVDICWQCAETCPCTNEDPRNSLAHMNNALIGGLLSIVSVLHIWHTCWQSV</sequence>
<accession>A0A6J2TAY7</accession>
<gene>
    <name evidence="3" type="primary">LOC115623130</name>
</gene>
<dbReference type="Proteomes" id="UP000504634">
    <property type="component" value="Unplaced"/>
</dbReference>
<keyword evidence="2" id="KW-1185">Reference proteome</keyword>
<evidence type="ECO:0000313" key="3">
    <source>
        <dbReference type="RefSeq" id="XP_030373199.1"/>
    </source>
</evidence>
<feature type="chain" id="PRO_5026938573" evidence="1">
    <location>
        <begin position="26"/>
        <end position="167"/>
    </location>
</feature>
<dbReference type="RefSeq" id="XP_030373199.1">
    <property type="nucleotide sequence ID" value="XM_030517339.1"/>
</dbReference>
<evidence type="ECO:0000256" key="1">
    <source>
        <dbReference type="SAM" id="SignalP"/>
    </source>
</evidence>
<keyword evidence="1" id="KW-0732">Signal</keyword>
<proteinExistence type="predicted"/>
<evidence type="ECO:0000313" key="2">
    <source>
        <dbReference type="Proteomes" id="UP000504634"/>
    </source>
</evidence>
<feature type="signal peptide" evidence="1">
    <location>
        <begin position="1"/>
        <end position="25"/>
    </location>
</feature>
<dbReference type="GeneID" id="115623130"/>
<name>A0A6J2TAY7_DROLE</name>
<protein>
    <submittedName>
        <fullName evidence="3">Uncharacterized protein LOC115623130</fullName>
    </submittedName>
</protein>
<reference evidence="3" key="1">
    <citation type="submission" date="2025-08" db="UniProtKB">
        <authorList>
            <consortium name="RefSeq"/>
        </authorList>
    </citation>
    <scope>IDENTIFICATION</scope>
    <source>
        <strain evidence="3">11010-0011.00</strain>
        <tissue evidence="3">Whole body</tissue>
    </source>
</reference>
<organism evidence="2 3">
    <name type="scientific">Drosophila lebanonensis</name>
    <name type="common">Fruit fly</name>
    <name type="synonym">Scaptodrosophila lebanonensis</name>
    <dbReference type="NCBI Taxonomy" id="7225"/>
    <lineage>
        <taxon>Eukaryota</taxon>
        <taxon>Metazoa</taxon>
        <taxon>Ecdysozoa</taxon>
        <taxon>Arthropoda</taxon>
        <taxon>Hexapoda</taxon>
        <taxon>Insecta</taxon>
        <taxon>Pterygota</taxon>
        <taxon>Neoptera</taxon>
        <taxon>Endopterygota</taxon>
        <taxon>Diptera</taxon>
        <taxon>Brachycera</taxon>
        <taxon>Muscomorpha</taxon>
        <taxon>Ephydroidea</taxon>
        <taxon>Drosophilidae</taxon>
        <taxon>Scaptodrosophila</taxon>
    </lineage>
</organism>
<dbReference type="AlphaFoldDB" id="A0A6J2TAY7"/>